<organism evidence="1">
    <name type="scientific">Physcomitrium patens</name>
    <name type="common">Spreading-leaved earth moss</name>
    <name type="synonym">Physcomitrella patens</name>
    <dbReference type="NCBI Taxonomy" id="3218"/>
    <lineage>
        <taxon>Eukaryota</taxon>
        <taxon>Viridiplantae</taxon>
        <taxon>Streptophyta</taxon>
        <taxon>Embryophyta</taxon>
        <taxon>Bryophyta</taxon>
        <taxon>Bryophytina</taxon>
        <taxon>Bryopsida</taxon>
        <taxon>Funariidae</taxon>
        <taxon>Funariales</taxon>
        <taxon>Funariaceae</taxon>
        <taxon>Physcomitrium</taxon>
    </lineage>
</organism>
<dbReference type="Proteomes" id="UP000006727">
    <property type="component" value="Chromosome 2"/>
</dbReference>
<evidence type="ECO:0000313" key="3">
    <source>
        <dbReference type="Proteomes" id="UP000006727"/>
    </source>
</evidence>
<gene>
    <name evidence="1" type="ORF">PHYPA_002601</name>
</gene>
<dbReference type="AlphaFoldDB" id="A0A2K1L1A2"/>
<evidence type="ECO:0000313" key="1">
    <source>
        <dbReference type="EMBL" id="PNR59809.1"/>
    </source>
</evidence>
<proteinExistence type="predicted"/>
<dbReference type="EMBL" id="ABEU02000002">
    <property type="protein sequence ID" value="PNR59809.1"/>
    <property type="molecule type" value="Genomic_DNA"/>
</dbReference>
<reference evidence="1 3" key="2">
    <citation type="journal article" date="2018" name="Plant J.">
        <title>The Physcomitrella patens chromosome-scale assembly reveals moss genome structure and evolution.</title>
        <authorList>
            <person name="Lang D."/>
            <person name="Ullrich K.K."/>
            <person name="Murat F."/>
            <person name="Fuchs J."/>
            <person name="Jenkins J."/>
            <person name="Haas F.B."/>
            <person name="Piednoel M."/>
            <person name="Gundlach H."/>
            <person name="Van Bel M."/>
            <person name="Meyberg R."/>
            <person name="Vives C."/>
            <person name="Morata J."/>
            <person name="Symeonidi A."/>
            <person name="Hiss M."/>
            <person name="Muchero W."/>
            <person name="Kamisugi Y."/>
            <person name="Saleh O."/>
            <person name="Blanc G."/>
            <person name="Decker E.L."/>
            <person name="van Gessel N."/>
            <person name="Grimwood J."/>
            <person name="Hayes R.D."/>
            <person name="Graham S.W."/>
            <person name="Gunter L.E."/>
            <person name="McDaniel S.F."/>
            <person name="Hoernstein S.N.W."/>
            <person name="Larsson A."/>
            <person name="Li F.W."/>
            <person name="Perroud P.F."/>
            <person name="Phillips J."/>
            <person name="Ranjan P."/>
            <person name="Rokshar D.S."/>
            <person name="Rothfels C.J."/>
            <person name="Schneider L."/>
            <person name="Shu S."/>
            <person name="Stevenson D.W."/>
            <person name="Thummler F."/>
            <person name="Tillich M."/>
            <person name="Villarreal Aguilar J.C."/>
            <person name="Widiez T."/>
            <person name="Wong G.K."/>
            <person name="Wymore A."/>
            <person name="Zhang Y."/>
            <person name="Zimmer A.D."/>
            <person name="Quatrano R.S."/>
            <person name="Mayer K.F.X."/>
            <person name="Goodstein D."/>
            <person name="Casacuberta J.M."/>
            <person name="Vandepoele K."/>
            <person name="Reski R."/>
            <person name="Cuming A.C."/>
            <person name="Tuskan G.A."/>
            <person name="Maumus F."/>
            <person name="Salse J."/>
            <person name="Schmutz J."/>
            <person name="Rensing S.A."/>
        </authorList>
    </citation>
    <scope>NUCLEOTIDE SEQUENCE [LARGE SCALE GENOMIC DNA]</scope>
    <source>
        <strain evidence="2 3">cv. Gransden 2004</strain>
    </source>
</reference>
<dbReference type="EnsemblPlants" id="Pp3c2_13094V3.1">
    <property type="protein sequence ID" value="Pp3c2_13094V3.1"/>
    <property type="gene ID" value="Pp3c2_13094"/>
</dbReference>
<protein>
    <submittedName>
        <fullName evidence="1 2">Uncharacterized protein</fullName>
    </submittedName>
</protein>
<keyword evidence="3" id="KW-1185">Reference proteome</keyword>
<reference evidence="1 3" key="1">
    <citation type="journal article" date="2008" name="Science">
        <title>The Physcomitrella genome reveals evolutionary insights into the conquest of land by plants.</title>
        <authorList>
            <person name="Rensing S."/>
            <person name="Lang D."/>
            <person name="Zimmer A."/>
            <person name="Terry A."/>
            <person name="Salamov A."/>
            <person name="Shapiro H."/>
            <person name="Nishiyama T."/>
            <person name="Perroud P.-F."/>
            <person name="Lindquist E."/>
            <person name="Kamisugi Y."/>
            <person name="Tanahashi T."/>
            <person name="Sakakibara K."/>
            <person name="Fujita T."/>
            <person name="Oishi K."/>
            <person name="Shin-I T."/>
            <person name="Kuroki Y."/>
            <person name="Toyoda A."/>
            <person name="Suzuki Y."/>
            <person name="Hashimoto A."/>
            <person name="Yamaguchi K."/>
            <person name="Sugano A."/>
            <person name="Kohara Y."/>
            <person name="Fujiyama A."/>
            <person name="Anterola A."/>
            <person name="Aoki S."/>
            <person name="Ashton N."/>
            <person name="Barbazuk W.B."/>
            <person name="Barker E."/>
            <person name="Bennetzen J."/>
            <person name="Bezanilla M."/>
            <person name="Blankenship R."/>
            <person name="Cho S.H."/>
            <person name="Dutcher S."/>
            <person name="Estelle M."/>
            <person name="Fawcett J.A."/>
            <person name="Gundlach H."/>
            <person name="Hanada K."/>
            <person name="Heyl A."/>
            <person name="Hicks K.A."/>
            <person name="Hugh J."/>
            <person name="Lohr M."/>
            <person name="Mayer K."/>
            <person name="Melkozernov A."/>
            <person name="Murata T."/>
            <person name="Nelson D."/>
            <person name="Pils B."/>
            <person name="Prigge M."/>
            <person name="Reiss B."/>
            <person name="Renner T."/>
            <person name="Rombauts S."/>
            <person name="Rushton P."/>
            <person name="Sanderfoot A."/>
            <person name="Schween G."/>
            <person name="Shiu S.-H."/>
            <person name="Stueber K."/>
            <person name="Theodoulou F.L."/>
            <person name="Tu H."/>
            <person name="Van de Peer Y."/>
            <person name="Verrier P.J."/>
            <person name="Waters E."/>
            <person name="Wood A."/>
            <person name="Yang L."/>
            <person name="Cove D."/>
            <person name="Cuming A."/>
            <person name="Hasebe M."/>
            <person name="Lucas S."/>
            <person name="Mishler D.B."/>
            <person name="Reski R."/>
            <person name="Grigoriev I."/>
            <person name="Quatrano R.S."/>
            <person name="Boore J.L."/>
        </authorList>
    </citation>
    <scope>NUCLEOTIDE SEQUENCE [LARGE SCALE GENOMIC DNA]</scope>
    <source>
        <strain evidence="2 3">cv. Gransden 2004</strain>
    </source>
</reference>
<evidence type="ECO:0000313" key="2">
    <source>
        <dbReference type="EnsemblPlants" id="Pp3c2_13094V3.1"/>
    </source>
</evidence>
<reference evidence="2" key="3">
    <citation type="submission" date="2020-12" db="UniProtKB">
        <authorList>
            <consortium name="EnsemblPlants"/>
        </authorList>
    </citation>
    <scope>IDENTIFICATION</scope>
</reference>
<sequence length="57" mass="7161">MLKKPTIHYKFRNLIFKYVELLDVEYFKDLNLCHIIKYYSQTNFNFKDTKLMNEFNF</sequence>
<dbReference type="InParanoid" id="A0A2K1L1A2"/>
<dbReference type="Gramene" id="Pp3c2_13094V3.1">
    <property type="protein sequence ID" value="Pp3c2_13094V3.1"/>
    <property type="gene ID" value="Pp3c2_13094"/>
</dbReference>
<name>A0A2K1L1A2_PHYPA</name>
<accession>A0A2K1L1A2</accession>